<keyword evidence="4" id="KW-0460">Magnesium</keyword>
<dbReference type="InterPro" id="IPR006379">
    <property type="entry name" value="HAD-SF_hydro_IIB"/>
</dbReference>
<dbReference type="SUPFAM" id="SSF56784">
    <property type="entry name" value="HAD-like"/>
    <property type="match status" value="1"/>
</dbReference>
<dbReference type="STRING" id="1400863.BN873_30026"/>
<reference evidence="5" key="1">
    <citation type="submission" date="2013-07" db="EMBL/GenBank/DDBJ databases">
        <authorList>
            <person name="McIlroy S."/>
        </authorList>
    </citation>
    <scope>NUCLEOTIDE SEQUENCE [LARGE SCALE GENOMIC DNA]</scope>
    <source>
        <strain evidence="5">Run_A_D11</strain>
    </source>
</reference>
<dbReference type="OrthoDB" id="9814913at2"/>
<dbReference type="InterPro" id="IPR036412">
    <property type="entry name" value="HAD-like_sf"/>
</dbReference>
<comment type="pathway">
    <text evidence="1 4">Glycan biosynthesis; trehalose biosynthesis.</text>
</comment>
<dbReference type="GO" id="GO:0005992">
    <property type="term" value="P:trehalose biosynthetic process"/>
    <property type="evidence" value="ECO:0007669"/>
    <property type="project" value="UniProtKB-UniPathway"/>
</dbReference>
<gene>
    <name evidence="5" type="ORF">BN873_30026</name>
</gene>
<protein>
    <recommendedName>
        <fullName evidence="4">Trehalose 6-phosphate phosphatase</fullName>
        <ecNumber evidence="4">3.1.3.12</ecNumber>
    </recommendedName>
</protein>
<dbReference type="InterPro" id="IPR023214">
    <property type="entry name" value="HAD_sf"/>
</dbReference>
<comment type="similarity">
    <text evidence="2 4">Belongs to the trehalose phosphatase family.</text>
</comment>
<evidence type="ECO:0000256" key="4">
    <source>
        <dbReference type="RuleBase" id="RU361117"/>
    </source>
</evidence>
<comment type="caution">
    <text evidence="5">The sequence shown here is derived from an EMBL/GenBank/DDBJ whole genome shotgun (WGS) entry which is preliminary data.</text>
</comment>
<evidence type="ECO:0000256" key="2">
    <source>
        <dbReference type="ARBA" id="ARBA00008770"/>
    </source>
</evidence>
<keyword evidence="3 4" id="KW-0378">Hydrolase</keyword>
<name>W6M3W3_9GAMM</name>
<comment type="catalytic activity">
    <reaction evidence="4">
        <text>alpha,alpha-trehalose 6-phosphate + H2O = alpha,alpha-trehalose + phosphate</text>
        <dbReference type="Rhea" id="RHEA:23420"/>
        <dbReference type="ChEBI" id="CHEBI:15377"/>
        <dbReference type="ChEBI" id="CHEBI:16551"/>
        <dbReference type="ChEBI" id="CHEBI:43474"/>
        <dbReference type="ChEBI" id="CHEBI:58429"/>
        <dbReference type="EC" id="3.1.3.12"/>
    </reaction>
</comment>
<dbReference type="RefSeq" id="WP_048672472.1">
    <property type="nucleotide sequence ID" value="NZ_CBTJ020000036.1"/>
</dbReference>
<proteinExistence type="inferred from homology"/>
<dbReference type="PANTHER" id="PTHR43768:SF3">
    <property type="entry name" value="TREHALOSE 6-PHOSPHATE PHOSPHATASE"/>
    <property type="match status" value="1"/>
</dbReference>
<comment type="function">
    <text evidence="4">Removes the phosphate from trehalose 6-phosphate to produce free trehalose.</text>
</comment>
<dbReference type="Pfam" id="PF02358">
    <property type="entry name" value="Trehalose_PPase"/>
    <property type="match status" value="1"/>
</dbReference>
<organism evidence="5 6">
    <name type="scientific">Candidatus Competibacter denitrificans Run_A_D11</name>
    <dbReference type="NCBI Taxonomy" id="1400863"/>
    <lineage>
        <taxon>Bacteria</taxon>
        <taxon>Pseudomonadati</taxon>
        <taxon>Pseudomonadota</taxon>
        <taxon>Gammaproteobacteria</taxon>
        <taxon>Candidatus Competibacteraceae</taxon>
        <taxon>Candidatus Competibacter</taxon>
    </lineage>
</organism>
<sequence>MASVSDLLLEQLINAYLQAQRLILVFDYDGTLAPFAARPELARLDSKLRGLLARLAATPQLAVGVVSGRDLHDLTAMVGLPGLYYGGTWGLELDLRGERLIPVDSPAARHRVKQLIALLETRVTAYPGAWVEKKALGLTVHYRQVCAEHSAAAHEDFMALLRPYAESVQLFQAPLAIEVLPSLGVDKGTALQAIIAHSHSRQADGVLYAGDGLNDAAALAVAAAIGGIALGIGPEPPAAATHRLADYRELTALLAQLAATLTTLRASA</sequence>
<keyword evidence="6" id="KW-1185">Reference proteome</keyword>
<evidence type="ECO:0000313" key="6">
    <source>
        <dbReference type="Proteomes" id="UP000035760"/>
    </source>
</evidence>
<dbReference type="GO" id="GO:0004805">
    <property type="term" value="F:trehalose-phosphatase activity"/>
    <property type="evidence" value="ECO:0007669"/>
    <property type="project" value="UniProtKB-EC"/>
</dbReference>
<dbReference type="Gene3D" id="3.40.50.1000">
    <property type="entry name" value="HAD superfamily/HAD-like"/>
    <property type="match status" value="1"/>
</dbReference>
<reference evidence="5" key="2">
    <citation type="submission" date="2014-03" db="EMBL/GenBank/DDBJ databases">
        <title>Candidatus Competibacter-lineage genomes retrieved from metagenomes reveal functional metabolic diversity.</title>
        <authorList>
            <person name="McIlroy S.J."/>
            <person name="Albertsen M."/>
            <person name="Andresen E.K."/>
            <person name="Saunders A.M."/>
            <person name="Kristiansen R."/>
            <person name="Stokholm-Bjerregaard M."/>
            <person name="Nielsen K.L."/>
            <person name="Nielsen P.H."/>
        </authorList>
    </citation>
    <scope>NUCLEOTIDE SEQUENCE</scope>
    <source>
        <strain evidence="5">Run_A_D11</strain>
    </source>
</reference>
<dbReference type="Gene3D" id="3.30.70.1020">
    <property type="entry name" value="Trehalose-6-phosphate phosphatase related protein, domain 2"/>
    <property type="match status" value="1"/>
</dbReference>
<evidence type="ECO:0000256" key="1">
    <source>
        <dbReference type="ARBA" id="ARBA00005199"/>
    </source>
</evidence>
<dbReference type="GO" id="GO:0000287">
    <property type="term" value="F:magnesium ion binding"/>
    <property type="evidence" value="ECO:0007669"/>
    <property type="project" value="UniProtKB-ARBA"/>
</dbReference>
<dbReference type="AlphaFoldDB" id="W6M3W3"/>
<dbReference type="UniPathway" id="UPA00299"/>
<evidence type="ECO:0000313" key="5">
    <source>
        <dbReference type="EMBL" id="CDI02362.1"/>
    </source>
</evidence>
<evidence type="ECO:0000256" key="3">
    <source>
        <dbReference type="ARBA" id="ARBA00022801"/>
    </source>
</evidence>
<dbReference type="Proteomes" id="UP000035760">
    <property type="component" value="Unassembled WGS sequence"/>
</dbReference>
<dbReference type="NCBIfam" id="TIGR00685">
    <property type="entry name" value="T6PP"/>
    <property type="match status" value="1"/>
</dbReference>
<dbReference type="PANTHER" id="PTHR43768">
    <property type="entry name" value="TREHALOSE 6-PHOSPHATE PHOSPHATASE"/>
    <property type="match status" value="1"/>
</dbReference>
<dbReference type="EC" id="3.1.3.12" evidence="4"/>
<dbReference type="InterPro" id="IPR044651">
    <property type="entry name" value="OTSB-like"/>
</dbReference>
<comment type="cofactor">
    <cofactor evidence="4">
        <name>Mg(2+)</name>
        <dbReference type="ChEBI" id="CHEBI:18420"/>
    </cofactor>
</comment>
<accession>W6M3W3</accession>
<dbReference type="EMBL" id="CBTJ020000036">
    <property type="protein sequence ID" value="CDI02362.1"/>
    <property type="molecule type" value="Genomic_DNA"/>
</dbReference>
<dbReference type="NCBIfam" id="TIGR01484">
    <property type="entry name" value="HAD-SF-IIB"/>
    <property type="match status" value="1"/>
</dbReference>
<dbReference type="InterPro" id="IPR003337">
    <property type="entry name" value="Trehalose_PPase"/>
</dbReference>
<keyword evidence="4" id="KW-0479">Metal-binding</keyword>